<gene>
    <name evidence="2" type="ORF">FA15DRAFT_674542</name>
</gene>
<keyword evidence="3" id="KW-1185">Reference proteome</keyword>
<name>A0A5C3KHH1_COPMA</name>
<protein>
    <submittedName>
        <fullName evidence="2">Uncharacterized protein</fullName>
    </submittedName>
</protein>
<keyword evidence="1" id="KW-0812">Transmembrane</keyword>
<keyword evidence="1" id="KW-1133">Transmembrane helix</keyword>
<feature type="transmembrane region" description="Helical" evidence="1">
    <location>
        <begin position="51"/>
        <end position="72"/>
    </location>
</feature>
<accession>A0A5C3KHH1</accession>
<feature type="transmembrane region" description="Helical" evidence="1">
    <location>
        <begin position="26"/>
        <end position="45"/>
    </location>
</feature>
<dbReference type="EMBL" id="ML210347">
    <property type="protein sequence ID" value="TFK19315.1"/>
    <property type="molecule type" value="Genomic_DNA"/>
</dbReference>
<keyword evidence="1" id="KW-0472">Membrane</keyword>
<sequence length="97" mass="11110">MLSRQYCSFDPTKCPRTSELTPGKMTIALLMILFNALSQTLLIAISLPIFIWILVVAAEPLFLRLLFVLNIAQQNLAGQMDVRMERLVPRGRRLRHD</sequence>
<organism evidence="2 3">
    <name type="scientific">Coprinopsis marcescibilis</name>
    <name type="common">Agaric fungus</name>
    <name type="synonym">Psathyrella marcescibilis</name>
    <dbReference type="NCBI Taxonomy" id="230819"/>
    <lineage>
        <taxon>Eukaryota</taxon>
        <taxon>Fungi</taxon>
        <taxon>Dikarya</taxon>
        <taxon>Basidiomycota</taxon>
        <taxon>Agaricomycotina</taxon>
        <taxon>Agaricomycetes</taxon>
        <taxon>Agaricomycetidae</taxon>
        <taxon>Agaricales</taxon>
        <taxon>Agaricineae</taxon>
        <taxon>Psathyrellaceae</taxon>
        <taxon>Coprinopsis</taxon>
    </lineage>
</organism>
<evidence type="ECO:0000256" key="1">
    <source>
        <dbReference type="SAM" id="Phobius"/>
    </source>
</evidence>
<evidence type="ECO:0000313" key="3">
    <source>
        <dbReference type="Proteomes" id="UP000307440"/>
    </source>
</evidence>
<dbReference type="AlphaFoldDB" id="A0A5C3KHH1"/>
<dbReference type="Proteomes" id="UP000307440">
    <property type="component" value="Unassembled WGS sequence"/>
</dbReference>
<reference evidence="2 3" key="1">
    <citation type="journal article" date="2019" name="Nat. Ecol. Evol.">
        <title>Megaphylogeny resolves global patterns of mushroom evolution.</title>
        <authorList>
            <person name="Varga T."/>
            <person name="Krizsan K."/>
            <person name="Foldi C."/>
            <person name="Dima B."/>
            <person name="Sanchez-Garcia M."/>
            <person name="Sanchez-Ramirez S."/>
            <person name="Szollosi G.J."/>
            <person name="Szarkandi J.G."/>
            <person name="Papp V."/>
            <person name="Albert L."/>
            <person name="Andreopoulos W."/>
            <person name="Angelini C."/>
            <person name="Antonin V."/>
            <person name="Barry K.W."/>
            <person name="Bougher N.L."/>
            <person name="Buchanan P."/>
            <person name="Buyck B."/>
            <person name="Bense V."/>
            <person name="Catcheside P."/>
            <person name="Chovatia M."/>
            <person name="Cooper J."/>
            <person name="Damon W."/>
            <person name="Desjardin D."/>
            <person name="Finy P."/>
            <person name="Geml J."/>
            <person name="Haridas S."/>
            <person name="Hughes K."/>
            <person name="Justo A."/>
            <person name="Karasinski D."/>
            <person name="Kautmanova I."/>
            <person name="Kiss B."/>
            <person name="Kocsube S."/>
            <person name="Kotiranta H."/>
            <person name="LaButti K.M."/>
            <person name="Lechner B.E."/>
            <person name="Liimatainen K."/>
            <person name="Lipzen A."/>
            <person name="Lukacs Z."/>
            <person name="Mihaltcheva S."/>
            <person name="Morgado L.N."/>
            <person name="Niskanen T."/>
            <person name="Noordeloos M.E."/>
            <person name="Ohm R.A."/>
            <person name="Ortiz-Santana B."/>
            <person name="Ovrebo C."/>
            <person name="Racz N."/>
            <person name="Riley R."/>
            <person name="Savchenko A."/>
            <person name="Shiryaev A."/>
            <person name="Soop K."/>
            <person name="Spirin V."/>
            <person name="Szebenyi C."/>
            <person name="Tomsovsky M."/>
            <person name="Tulloss R.E."/>
            <person name="Uehling J."/>
            <person name="Grigoriev I.V."/>
            <person name="Vagvolgyi C."/>
            <person name="Papp T."/>
            <person name="Martin F.M."/>
            <person name="Miettinen O."/>
            <person name="Hibbett D.S."/>
            <person name="Nagy L.G."/>
        </authorList>
    </citation>
    <scope>NUCLEOTIDE SEQUENCE [LARGE SCALE GENOMIC DNA]</scope>
    <source>
        <strain evidence="2 3">CBS 121175</strain>
    </source>
</reference>
<evidence type="ECO:0000313" key="2">
    <source>
        <dbReference type="EMBL" id="TFK19315.1"/>
    </source>
</evidence>
<proteinExistence type="predicted"/>